<accession>A0ABQ5MXY0</accession>
<reference evidence="11 12" key="1">
    <citation type="journal article" date="2023" name="Int. J. Syst. Evol. Microbiol.">
        <title>Arthrobacter mangrovi sp. nov., an actinobacterium isolated from the rhizosphere of a mangrove.</title>
        <authorList>
            <person name="Hamada M."/>
            <person name="Saitou S."/>
            <person name="Enomoto N."/>
            <person name="Nanri K."/>
            <person name="Hidaka K."/>
            <person name="Miura T."/>
            <person name="Tamura T."/>
        </authorList>
    </citation>
    <scope>NUCLEOTIDE SEQUENCE [LARGE SCALE GENOMIC DNA]</scope>
    <source>
        <strain evidence="11 12">NBRC 112813</strain>
    </source>
</reference>
<evidence type="ECO:0000256" key="5">
    <source>
        <dbReference type="ARBA" id="ARBA00022840"/>
    </source>
</evidence>
<evidence type="ECO:0000313" key="12">
    <source>
        <dbReference type="Proteomes" id="UP001209654"/>
    </source>
</evidence>
<feature type="transmembrane region" description="Helical" evidence="9">
    <location>
        <begin position="225"/>
        <end position="245"/>
    </location>
</feature>
<dbReference type="PANTHER" id="PTHR42918">
    <property type="entry name" value="LYSYL-TRNA SYNTHETASE"/>
    <property type="match status" value="1"/>
</dbReference>
<keyword evidence="2" id="KW-0436">Ligase</keyword>
<evidence type="ECO:0000256" key="8">
    <source>
        <dbReference type="SAM" id="MobiDB-lite"/>
    </source>
</evidence>
<keyword evidence="3 9" id="KW-0812">Transmembrane</keyword>
<sequence>MGRSISPNRSGGHRHRRTAPTPAQERWARILTWLYAVATLTAVVLWLARLAGLPSRLPVVVFGALNIPLTPSLVSIVVLALVTGALLRRRRVALMLLAVFAVLGLIVSAAILAGLWERRPGSRPAAALAAGTAVELIGIVASLLTLWLVWWVRPAFPARTRAGAARAAILTLVGGTVLSVGLPHVLLRAGTGPAVDGLDVLGMAVLRALGLRVAPAFYRQIPAGIPLLTSILLSVTIVATVFVFLHSGRRPGAWTSGQEIALRGLLAEYGGHDALGYFATRRDKELIFAPDGRAAVAYRVVGSVCLAAGDPVGDPAAWQPAVEAWKRHARGFGWTLGVVGASEEAARVFAAAGLGVLVLGDEAVLYPDQFSLTDRNLADVRRAVRHARRKGLEVRIRRQSDVPPAELAALGELADKWRGSASDRGFSMALNRWGDPADGRCLIVTAHGDDGAVTGLLSMVPWGRNGLSLDLMRRSPEAANGTTELLVARLMEQAKDLGITRISLNFAMFRGLFADADRLGAGAVTRLNTSLLGFFERFFQLERLYRSNAKYRPEWFPRYLCFDGLLVLPRVALAAAQVEGFVPGLWHREAPQYRLTEAELELVGALETAPRRPRGPARRLSAQTRHRLRHAQMLREAGMEPYPVGMAPAVPVASADGGPGQPCLVFGRIRGLRHHGGVLFADLTDGGCTVQAVLERGVLGTERLRLLSRALDVGDLVVVTATEAQSRSGTPSLQVSQLQVAAKALHPVPYVRGPAGPGSRPRHREMDLLVRPAGMDVLVRRARVLGEIRRLLGEEGYREVETPILAAAGGGAAARPFRTYSNAYGTDLTLRIAPELYLKRLLVAGSGRIFEIGRNFRNEGADATHSPEFTSLEAYSPFADYTDMKELAERLVKAAATKVHGAAVMPLRRAQAPGEPPELTDVSGPWAWVKVLDAVSQVLGQRVSADSDPDLLVRLARRNGVAVGPGPGAGTVLEELYARLVEPATVLPTFYYDFPAESTPLAAPHRSSTGLVERWDLVANGMEIGTGYSELTDPLEQRRRLTEQALHAGAGAGGGYGVDEDFLAALETGMPPAGGLGLGIDRLMMLLEGTGIREVLSFPFTKPGAGP</sequence>
<evidence type="ECO:0000256" key="4">
    <source>
        <dbReference type="ARBA" id="ARBA00022741"/>
    </source>
</evidence>
<keyword evidence="7" id="KW-0030">Aminoacyl-tRNA synthetase</keyword>
<dbReference type="InterPro" id="IPR004364">
    <property type="entry name" value="Aa-tRNA-synt_II"/>
</dbReference>
<dbReference type="InterPro" id="IPR018149">
    <property type="entry name" value="Lys-tRNA-synth_II_C"/>
</dbReference>
<dbReference type="SUPFAM" id="SSF55729">
    <property type="entry name" value="Acyl-CoA N-acyltransferases (Nat)"/>
    <property type="match status" value="1"/>
</dbReference>
<dbReference type="RefSeq" id="WP_264796905.1">
    <property type="nucleotide sequence ID" value="NZ_BRVS01000024.1"/>
</dbReference>
<dbReference type="Proteomes" id="UP001209654">
    <property type="component" value="Unassembled WGS sequence"/>
</dbReference>
<keyword evidence="9" id="KW-0472">Membrane</keyword>
<keyword evidence="4" id="KW-0547">Nucleotide-binding</keyword>
<evidence type="ECO:0000256" key="3">
    <source>
        <dbReference type="ARBA" id="ARBA00022692"/>
    </source>
</evidence>
<keyword evidence="5" id="KW-0067">ATP-binding</keyword>
<dbReference type="PRINTS" id="PR00982">
    <property type="entry name" value="TRNASYNTHLYS"/>
</dbReference>
<gene>
    <name evidence="11" type="primary">lysX</name>
    <name evidence="11" type="ORF">AHIS1636_32560</name>
</gene>
<dbReference type="InterPro" id="IPR016181">
    <property type="entry name" value="Acyl_CoA_acyltransferase"/>
</dbReference>
<dbReference type="InterPro" id="IPR006195">
    <property type="entry name" value="aa-tRNA-synth_II"/>
</dbReference>
<dbReference type="InterPro" id="IPR012340">
    <property type="entry name" value="NA-bd_OB-fold"/>
</dbReference>
<evidence type="ECO:0000259" key="10">
    <source>
        <dbReference type="PROSITE" id="PS50862"/>
    </source>
</evidence>
<evidence type="ECO:0000256" key="7">
    <source>
        <dbReference type="ARBA" id="ARBA00023146"/>
    </source>
</evidence>
<dbReference type="CDD" id="cd04322">
    <property type="entry name" value="LysRS_N"/>
    <property type="match status" value="1"/>
</dbReference>
<comment type="subcellular location">
    <subcellularLocation>
        <location evidence="1">Membrane</location>
        <topology evidence="1">Multi-pass membrane protein</topology>
    </subcellularLocation>
</comment>
<comment type="caution">
    <text evidence="11">The sequence shown here is derived from an EMBL/GenBank/DDBJ whole genome shotgun (WGS) entry which is preliminary data.</text>
</comment>
<feature type="transmembrane region" description="Helical" evidence="9">
    <location>
        <begin position="94"/>
        <end position="116"/>
    </location>
</feature>
<evidence type="ECO:0000256" key="2">
    <source>
        <dbReference type="ARBA" id="ARBA00022598"/>
    </source>
</evidence>
<feature type="transmembrane region" description="Helical" evidence="9">
    <location>
        <begin position="30"/>
        <end position="48"/>
    </location>
</feature>
<dbReference type="InterPro" id="IPR024320">
    <property type="entry name" value="LPG_synthase_C"/>
</dbReference>
<dbReference type="Gene3D" id="3.30.930.10">
    <property type="entry name" value="Bira Bifunctional Protein, Domain 2"/>
    <property type="match status" value="1"/>
</dbReference>
<dbReference type="Pfam" id="PF09924">
    <property type="entry name" value="LPG_synthase_C"/>
    <property type="match status" value="1"/>
</dbReference>
<organism evidence="11 12">
    <name type="scientific">Arthrobacter mangrovi</name>
    <dbReference type="NCBI Taxonomy" id="2966350"/>
    <lineage>
        <taxon>Bacteria</taxon>
        <taxon>Bacillati</taxon>
        <taxon>Actinomycetota</taxon>
        <taxon>Actinomycetes</taxon>
        <taxon>Micrococcales</taxon>
        <taxon>Micrococcaceae</taxon>
        <taxon>Arthrobacter</taxon>
    </lineage>
</organism>
<dbReference type="Gene3D" id="2.40.50.140">
    <property type="entry name" value="Nucleic acid-binding proteins"/>
    <property type="match status" value="1"/>
</dbReference>
<dbReference type="Pfam" id="PF16995">
    <property type="entry name" value="tRNA-synt_2_TM"/>
    <property type="match status" value="1"/>
</dbReference>
<keyword evidence="12" id="KW-1185">Reference proteome</keyword>
<evidence type="ECO:0000313" key="11">
    <source>
        <dbReference type="EMBL" id="GLB68813.1"/>
    </source>
</evidence>
<dbReference type="Pfam" id="PF00152">
    <property type="entry name" value="tRNA-synt_2"/>
    <property type="match status" value="1"/>
</dbReference>
<dbReference type="SUPFAM" id="SSF50249">
    <property type="entry name" value="Nucleic acid-binding proteins"/>
    <property type="match status" value="1"/>
</dbReference>
<feature type="transmembrane region" description="Helical" evidence="9">
    <location>
        <begin position="60"/>
        <end position="82"/>
    </location>
</feature>
<keyword evidence="6 9" id="KW-1133">Transmembrane helix</keyword>
<evidence type="ECO:0000256" key="6">
    <source>
        <dbReference type="ARBA" id="ARBA00022989"/>
    </source>
</evidence>
<feature type="transmembrane region" description="Helical" evidence="9">
    <location>
        <begin position="198"/>
        <end position="218"/>
    </location>
</feature>
<dbReference type="PANTHER" id="PTHR42918:SF15">
    <property type="entry name" value="LYSINE--TRNA LIGASE, CHLOROPLASTIC_MITOCHONDRIAL"/>
    <property type="match status" value="1"/>
</dbReference>
<proteinExistence type="predicted"/>
<dbReference type="NCBIfam" id="NF002821">
    <property type="entry name" value="PRK02983.1"/>
    <property type="match status" value="1"/>
</dbReference>
<dbReference type="InterPro" id="IPR045864">
    <property type="entry name" value="aa-tRNA-synth_II/BPL/LPL"/>
</dbReference>
<dbReference type="EMBL" id="BRVS01000024">
    <property type="protein sequence ID" value="GLB68813.1"/>
    <property type="molecule type" value="Genomic_DNA"/>
</dbReference>
<dbReference type="PROSITE" id="PS50862">
    <property type="entry name" value="AA_TRNA_LIGASE_II"/>
    <property type="match status" value="1"/>
</dbReference>
<dbReference type="InterPro" id="IPR044136">
    <property type="entry name" value="Lys-tRNA-ligase_II_N"/>
</dbReference>
<name>A0ABQ5MXY0_9MICC</name>
<feature type="region of interest" description="Disordered" evidence="8">
    <location>
        <begin position="1"/>
        <end position="21"/>
    </location>
</feature>
<feature type="transmembrane region" description="Helical" evidence="9">
    <location>
        <begin position="128"/>
        <end position="152"/>
    </location>
</feature>
<dbReference type="SUPFAM" id="SSF55681">
    <property type="entry name" value="Class II aaRS and biotin synthetases"/>
    <property type="match status" value="1"/>
</dbReference>
<feature type="domain" description="Aminoacyl-transfer RNA synthetases class-II family profile" evidence="10">
    <location>
        <begin position="781"/>
        <end position="1103"/>
    </location>
</feature>
<evidence type="ECO:0000256" key="9">
    <source>
        <dbReference type="SAM" id="Phobius"/>
    </source>
</evidence>
<dbReference type="InterPro" id="IPR004365">
    <property type="entry name" value="NA-bd_OB_tRNA"/>
</dbReference>
<protein>
    <submittedName>
        <fullName evidence="11">Lysylphosphatidylglycerol biosynthesis bifunctional protein LysX</fullName>
    </submittedName>
</protein>
<dbReference type="Pfam" id="PF01336">
    <property type="entry name" value="tRNA_anti-codon"/>
    <property type="match status" value="1"/>
</dbReference>
<feature type="transmembrane region" description="Helical" evidence="9">
    <location>
        <begin position="164"/>
        <end position="186"/>
    </location>
</feature>
<evidence type="ECO:0000256" key="1">
    <source>
        <dbReference type="ARBA" id="ARBA00004141"/>
    </source>
</evidence>
<dbReference type="InterPro" id="IPR031553">
    <property type="entry name" value="tRNA-synt_2_TM"/>
</dbReference>